<organism evidence="1 2">
    <name type="scientific">Candidatus Saganbacteria bacterium CG08_land_8_20_14_0_20_45_16</name>
    <dbReference type="NCBI Taxonomy" id="2014293"/>
    <lineage>
        <taxon>Bacteria</taxon>
        <taxon>Bacillati</taxon>
        <taxon>Saganbacteria</taxon>
    </lineage>
</organism>
<evidence type="ECO:0000313" key="1">
    <source>
        <dbReference type="EMBL" id="PIS30918.1"/>
    </source>
</evidence>
<proteinExistence type="predicted"/>
<sequence>MQVADLLAKVGEIEWARESYEAALDSFELPLYLSPYFKLIPLLCQQNEPVVLGRLLGDLECKIILARQNNRLSQFEDGAYLRGLMAEYLSVSGIWPDLQGSFERLFDLFWEINPEVYLRVDTEFKKTHQEPEESLD</sequence>
<reference evidence="1 2" key="1">
    <citation type="submission" date="2017-09" db="EMBL/GenBank/DDBJ databases">
        <title>Depth-based differentiation of microbial function through sediment-hosted aquifers and enrichment of novel symbionts in the deep terrestrial subsurface.</title>
        <authorList>
            <person name="Probst A.J."/>
            <person name="Ladd B."/>
            <person name="Jarett J.K."/>
            <person name="Geller-Mcgrath D.E."/>
            <person name="Sieber C.M."/>
            <person name="Emerson J.B."/>
            <person name="Anantharaman K."/>
            <person name="Thomas B.C."/>
            <person name="Malmstrom R."/>
            <person name="Stieglmeier M."/>
            <person name="Klingl A."/>
            <person name="Woyke T."/>
            <person name="Ryan C.M."/>
            <person name="Banfield J.F."/>
        </authorList>
    </citation>
    <scope>NUCLEOTIDE SEQUENCE [LARGE SCALE GENOMIC DNA]</scope>
    <source>
        <strain evidence="1">CG08_land_8_20_14_0_20_45_16</strain>
    </source>
</reference>
<protein>
    <submittedName>
        <fullName evidence="1">Uncharacterized protein</fullName>
    </submittedName>
</protein>
<accession>A0A2H0Y2I2</accession>
<dbReference type="Proteomes" id="UP000231343">
    <property type="component" value="Unassembled WGS sequence"/>
</dbReference>
<dbReference type="AlphaFoldDB" id="A0A2H0Y2I2"/>
<name>A0A2H0Y2I2_UNCSA</name>
<dbReference type="EMBL" id="PEYM01000044">
    <property type="protein sequence ID" value="PIS30918.1"/>
    <property type="molecule type" value="Genomic_DNA"/>
</dbReference>
<comment type="caution">
    <text evidence="1">The sequence shown here is derived from an EMBL/GenBank/DDBJ whole genome shotgun (WGS) entry which is preliminary data.</text>
</comment>
<gene>
    <name evidence="1" type="ORF">COT42_02185</name>
</gene>
<evidence type="ECO:0000313" key="2">
    <source>
        <dbReference type="Proteomes" id="UP000231343"/>
    </source>
</evidence>